<dbReference type="KEGG" id="acry:AC20117_20580"/>
<accession>A0A1H1G0G0</accession>
<protein>
    <submittedName>
        <fullName evidence="1">Uncharacterized protein</fullName>
    </submittedName>
</protein>
<dbReference type="RefSeq" id="WP_074701932.1">
    <property type="nucleotide sequence ID" value="NZ_CP018863.1"/>
</dbReference>
<sequence>MSDAAQIEECDEHDLRIMQEAQLRYTAPYEELAADPTAFQFQWRQIQFAFALPDPYKFPPLPLKLNSDELGVIRRYVSACEELATYSLLHHKGGLTVSWIEGQGTRLETDNPPKEALRGFAVLFRQMHSDDPASFKATKDILAKASRSAHDSHSQLRMDYIKQWSRARAKLLQFTLHDLVQSKMLESRGAAAELVEIKRADSPVQLISLFNYGEYIHWGNKRAEHEALFQDSIVGALSEYRFHSSLIGLSHFYLGFAKLLDAAAAEQ</sequence>
<gene>
    <name evidence="1" type="ORF">SAMN04489742_3761</name>
</gene>
<dbReference type="Proteomes" id="UP000181917">
    <property type="component" value="Unassembled WGS sequence"/>
</dbReference>
<evidence type="ECO:0000313" key="1">
    <source>
        <dbReference type="EMBL" id="SDR06660.1"/>
    </source>
</evidence>
<dbReference type="AlphaFoldDB" id="A0A1H1G0G0"/>
<name>A0A1H1G0G0_9MICC</name>
<proteinExistence type="predicted"/>
<dbReference type="OrthoDB" id="4378217at2"/>
<keyword evidence="2" id="KW-1185">Reference proteome</keyword>
<reference evidence="1 2" key="1">
    <citation type="submission" date="2016-10" db="EMBL/GenBank/DDBJ databases">
        <authorList>
            <person name="de Groot N.N."/>
        </authorList>
    </citation>
    <scope>NUCLEOTIDE SEQUENCE [LARGE SCALE GENOMIC DNA]</scope>
    <source>
        <strain evidence="1 2">DSM 20117</strain>
    </source>
</reference>
<organism evidence="1 2">
    <name type="scientific">Crystallibacter crystallopoietes</name>
    <dbReference type="NCBI Taxonomy" id="37928"/>
    <lineage>
        <taxon>Bacteria</taxon>
        <taxon>Bacillati</taxon>
        <taxon>Actinomycetota</taxon>
        <taxon>Actinomycetes</taxon>
        <taxon>Micrococcales</taxon>
        <taxon>Micrococcaceae</taxon>
        <taxon>Crystallibacter</taxon>
    </lineage>
</organism>
<evidence type="ECO:0000313" key="2">
    <source>
        <dbReference type="Proteomes" id="UP000181917"/>
    </source>
</evidence>
<dbReference type="EMBL" id="FNKH01000002">
    <property type="protein sequence ID" value="SDR06660.1"/>
    <property type="molecule type" value="Genomic_DNA"/>
</dbReference>